<dbReference type="HOGENOM" id="CLU_430529_0_0_1"/>
<feature type="region of interest" description="Disordered" evidence="3">
    <location>
        <begin position="625"/>
        <end position="656"/>
    </location>
</feature>
<dbReference type="EMBL" id="CT868675">
    <property type="protein sequence ID" value="CAK94058.1"/>
    <property type="molecule type" value="Genomic_DNA"/>
</dbReference>
<feature type="compositionally biased region" description="Low complexity" evidence="3">
    <location>
        <begin position="507"/>
        <end position="524"/>
    </location>
</feature>
<dbReference type="STRING" id="5888.A0EFG7"/>
<dbReference type="InParanoid" id="A0EFG7"/>
<dbReference type="RefSeq" id="XP_001461431.1">
    <property type="nucleotide sequence ID" value="XM_001461394.1"/>
</dbReference>
<dbReference type="GO" id="GO:0009966">
    <property type="term" value="P:regulation of signal transduction"/>
    <property type="evidence" value="ECO:0000318"/>
    <property type="project" value="GO_Central"/>
</dbReference>
<dbReference type="OMA" id="DNQMHQE"/>
<proteinExistence type="inferred from homology"/>
<evidence type="ECO:0000256" key="4">
    <source>
        <dbReference type="SAM" id="SignalP"/>
    </source>
</evidence>
<keyword evidence="2" id="KW-0131">Cell cycle</keyword>
<reference evidence="5 6" key="1">
    <citation type="journal article" date="2006" name="Nature">
        <title>Global trends of whole-genome duplications revealed by the ciliate Paramecium tetraurelia.</title>
        <authorList>
            <consortium name="Genoscope"/>
            <person name="Aury J.-M."/>
            <person name="Jaillon O."/>
            <person name="Duret L."/>
            <person name="Noel B."/>
            <person name="Jubin C."/>
            <person name="Porcel B.M."/>
            <person name="Segurens B."/>
            <person name="Daubin V."/>
            <person name="Anthouard V."/>
            <person name="Aiach N."/>
            <person name="Arnaiz O."/>
            <person name="Billaut A."/>
            <person name="Beisson J."/>
            <person name="Blanc I."/>
            <person name="Bouhouche K."/>
            <person name="Camara F."/>
            <person name="Duharcourt S."/>
            <person name="Guigo R."/>
            <person name="Gogendeau D."/>
            <person name="Katinka M."/>
            <person name="Keller A.-M."/>
            <person name="Kissmehl R."/>
            <person name="Klotz C."/>
            <person name="Koll F."/>
            <person name="Le Moue A."/>
            <person name="Lepere C."/>
            <person name="Malinsky S."/>
            <person name="Nowacki M."/>
            <person name="Nowak J.K."/>
            <person name="Plattner H."/>
            <person name="Poulain J."/>
            <person name="Ruiz F."/>
            <person name="Serrano V."/>
            <person name="Zagulski M."/>
            <person name="Dessen P."/>
            <person name="Betermier M."/>
            <person name="Weissenbach J."/>
            <person name="Scarpelli C."/>
            <person name="Schachter V."/>
            <person name="Sperling L."/>
            <person name="Meyer E."/>
            <person name="Cohen J."/>
            <person name="Wincker P."/>
        </authorList>
    </citation>
    <scope>NUCLEOTIDE SEQUENCE [LARGE SCALE GENOMIC DNA]</scope>
    <source>
        <strain evidence="5 6">Stock d4-2</strain>
    </source>
</reference>
<evidence type="ECO:0000256" key="1">
    <source>
        <dbReference type="ARBA" id="ARBA00006180"/>
    </source>
</evidence>
<dbReference type="GeneID" id="5047216"/>
<feature type="compositionally biased region" description="Acidic residues" evidence="3">
    <location>
        <begin position="525"/>
        <end position="541"/>
    </location>
</feature>
<feature type="compositionally biased region" description="Basic and acidic residues" evidence="3">
    <location>
        <begin position="703"/>
        <end position="741"/>
    </location>
</feature>
<feature type="compositionally biased region" description="Low complexity" evidence="3">
    <location>
        <begin position="689"/>
        <end position="701"/>
    </location>
</feature>
<comment type="similarity">
    <text evidence="1">Belongs to the SAPS family.</text>
</comment>
<dbReference type="OrthoDB" id="295029at2759"/>
<dbReference type="AlphaFoldDB" id="A0EFG7"/>
<protein>
    <recommendedName>
        <fullName evidence="7">Serine/threonine-protein phosphatase 4 regulatory subunit 3-like central domain-containing protein</fullName>
    </recommendedName>
</protein>
<feature type="chain" id="PRO_5002624753" description="Serine/threonine-protein phosphatase 4 regulatory subunit 3-like central domain-containing protein" evidence="4">
    <location>
        <begin position="23"/>
        <end position="762"/>
    </location>
</feature>
<sequence>MMFFNFQRFFAGFGSVLDPLLAQENCTLETILDDDTLQEIKMNGAQKFGNFVTKNIDTFSKMIGYLSVNEYEEYNEKTQIRYPFMISEAIGNENGPIIDYLFEADKSSPNYEKNEQRRQEFLPKIFDILDRDYLNVTLASYLSKVVCAIIRRRGFDLWRFLSLPIHKSILSNLIKNLDVFHVAEIIEKLIILDTNQEQSDNQTNFLEERSELLRRVIRVFEYKTHQNDITDNCSHIIIEILNKSELFLQVLNIPEKFFAIALNSSSATVVSVLITLIESIHRYVQQQQEKNPAYTFDYNQFYPIAQEFKNALLAEKISISAFNTTYGISQQPFSQMKLKLIQLYLSILRINNVQWINQFDHKGIYESLMKFVIEYEFNNQLQNHFYEITIFIFDRPQFEAIQEEFLSLGLLSFIMKHNRYDKEIIGAMNSQITRGYVGILSKIAYYFINKFENNQEWNQYVEKVLEPVRTIENQFMLGVNPKPKIPIDTGDDNMNEMFKNFSKNKYSQSNQQPQIQQQDQQLTVEVEEETEEEQNTDENEENIMCHHREDDETEQFQDGNSKKPEMLIDVEEIEKFINSPETSPKVVEQIIQFQEQNLKTSPQASEIITDQTVNKYWKAHEGLEHQEPGRKGSHDDTHKHQVDHHEQVKQDQQLNETTEKIEEKQQVETHENLKVEVQDVKVEIINSPEEQQQQGEQQQEEQQVEKQEDQQGEKQEEQQGEKQVEQEGEKQVEQEGEKQEDQQGEQQKAQEEQQNKQEELIS</sequence>
<feature type="signal peptide" evidence="4">
    <location>
        <begin position="1"/>
        <end position="22"/>
    </location>
</feature>
<organism evidence="5 6">
    <name type="scientific">Paramecium tetraurelia</name>
    <dbReference type="NCBI Taxonomy" id="5888"/>
    <lineage>
        <taxon>Eukaryota</taxon>
        <taxon>Sar</taxon>
        <taxon>Alveolata</taxon>
        <taxon>Ciliophora</taxon>
        <taxon>Intramacronucleata</taxon>
        <taxon>Oligohymenophorea</taxon>
        <taxon>Peniculida</taxon>
        <taxon>Parameciidae</taxon>
        <taxon>Paramecium</taxon>
    </lineage>
</organism>
<dbReference type="Pfam" id="PF04499">
    <property type="entry name" value="SAPS"/>
    <property type="match status" value="1"/>
</dbReference>
<dbReference type="Proteomes" id="UP000000600">
    <property type="component" value="Unassembled WGS sequence"/>
</dbReference>
<gene>
    <name evidence="5" type="ORF">GSPATT00026381001</name>
</gene>
<evidence type="ECO:0000256" key="3">
    <source>
        <dbReference type="SAM" id="MobiDB-lite"/>
    </source>
</evidence>
<evidence type="ECO:0000313" key="6">
    <source>
        <dbReference type="Proteomes" id="UP000000600"/>
    </source>
</evidence>
<keyword evidence="4" id="KW-0732">Signal</keyword>
<dbReference type="PANTHER" id="PTHR12634">
    <property type="entry name" value="SIT4 YEAST -ASSOCIATING PROTEIN-RELATED"/>
    <property type="match status" value="1"/>
</dbReference>
<name>A0EFG7_PARTE</name>
<feature type="region of interest" description="Disordered" evidence="3">
    <location>
        <begin position="504"/>
        <end position="543"/>
    </location>
</feature>
<dbReference type="KEGG" id="ptm:GSPATT00026381001"/>
<dbReference type="GO" id="GO:0019903">
    <property type="term" value="F:protein phosphatase binding"/>
    <property type="evidence" value="ECO:0007669"/>
    <property type="project" value="InterPro"/>
</dbReference>
<evidence type="ECO:0000256" key="2">
    <source>
        <dbReference type="ARBA" id="ARBA00023306"/>
    </source>
</evidence>
<feature type="region of interest" description="Disordered" evidence="3">
    <location>
        <begin position="684"/>
        <end position="762"/>
    </location>
</feature>
<keyword evidence="6" id="KW-1185">Reference proteome</keyword>
<feature type="compositionally biased region" description="Basic and acidic residues" evidence="3">
    <location>
        <begin position="748"/>
        <end position="762"/>
    </location>
</feature>
<dbReference type="PANTHER" id="PTHR12634:SF8">
    <property type="entry name" value="FIERY MOUNTAIN, ISOFORM D"/>
    <property type="match status" value="1"/>
</dbReference>
<accession>A0EFG7</accession>
<feature type="compositionally biased region" description="Basic and acidic residues" evidence="3">
    <location>
        <begin position="625"/>
        <end position="649"/>
    </location>
</feature>
<evidence type="ECO:0000313" key="5">
    <source>
        <dbReference type="EMBL" id="CAK94058.1"/>
    </source>
</evidence>
<dbReference type="InterPro" id="IPR007587">
    <property type="entry name" value="SAPS"/>
</dbReference>
<dbReference type="GO" id="GO:0019888">
    <property type="term" value="F:protein phosphatase regulator activity"/>
    <property type="evidence" value="ECO:0000318"/>
    <property type="project" value="GO_Central"/>
</dbReference>
<evidence type="ECO:0008006" key="7">
    <source>
        <dbReference type="Google" id="ProtNLM"/>
    </source>
</evidence>